<evidence type="ECO:0000256" key="1">
    <source>
        <dbReference type="ARBA" id="ARBA00004184"/>
    </source>
</evidence>
<dbReference type="InterPro" id="IPR022284">
    <property type="entry name" value="GPAT/DHAPAT"/>
</dbReference>
<reference evidence="7 8" key="1">
    <citation type="submission" date="2017-04" db="EMBL/GenBank/DDBJ databases">
        <title>Genome sequencing of [Candida] sorbophila.</title>
        <authorList>
            <person name="Ahn J.O."/>
        </authorList>
    </citation>
    <scope>NUCLEOTIDE SEQUENCE [LARGE SCALE GENOMIC DNA]</scope>
    <source>
        <strain evidence="7 8">DS02</strain>
    </source>
</reference>
<dbReference type="GO" id="GO:0008654">
    <property type="term" value="P:phospholipid biosynthetic process"/>
    <property type="evidence" value="ECO:0007669"/>
    <property type="project" value="TreeGrafter"/>
</dbReference>
<dbReference type="GeneID" id="36517780"/>
<evidence type="ECO:0000313" key="7">
    <source>
        <dbReference type="EMBL" id="PRT56412.1"/>
    </source>
</evidence>
<dbReference type="SUPFAM" id="SSF69593">
    <property type="entry name" value="Glycerol-3-phosphate (1)-acyltransferase"/>
    <property type="match status" value="1"/>
</dbReference>
<evidence type="ECO:0000313" key="8">
    <source>
        <dbReference type="Proteomes" id="UP000238350"/>
    </source>
</evidence>
<dbReference type="CDD" id="cd07993">
    <property type="entry name" value="LPLAT_DHAPAT-like"/>
    <property type="match status" value="1"/>
</dbReference>
<dbReference type="Pfam" id="PF01553">
    <property type="entry name" value="Acyltransferase"/>
    <property type="match status" value="1"/>
</dbReference>
<dbReference type="STRING" id="45607.A0A2T0FN41"/>
<dbReference type="PANTHER" id="PTHR12563">
    <property type="entry name" value="GLYCEROL-3-PHOSPHATE ACYLTRANSFERASE"/>
    <property type="match status" value="1"/>
</dbReference>
<keyword evidence="8" id="KW-1185">Reference proteome</keyword>
<name>A0A2T0FN41_9ASCO</name>
<dbReference type="SMART" id="SM00563">
    <property type="entry name" value="PlsC"/>
    <property type="match status" value="1"/>
</dbReference>
<dbReference type="InterPro" id="IPR045520">
    <property type="entry name" value="GPAT/DHAPAT_C"/>
</dbReference>
<sequence length="757" mass="86609">MPKETTIDQEDADFELLTTEEEGEEHAVFDLLREQVRFRQDPVEFLSAIQKHYFGTNWRAYDRYVGARLYFTGWRDKMLEETINRPIVENAMSDLVQRRMDMEQSWNLSPAERDQRRAIYINCVRDMVKDIGVKAMPWFENLGTTKFVYWVVAQTLSRCYHQGMHISRADIKRVRETAKRIEAKKQSLLLFPCHKSHIDYISLVFTCFRLGISLPATIAGDNLDVFILNRFLRECGSLYIRRGNWSEDPLYTAFFQGVIETLLHEGVNFQCFIEGTRSRTGKLLPPKFGILKYVLETILSGAVEDAWVLPISTQYDKVVEADTYATELLGREKKSESFTSFLKSSNVMSLKLGRIDIRFGEIWSLRSFVIQQLQLESVISFPLPRPVSRENRMHMLKALGYRILADINRASVVMPSALVGTALLTTSQSGVSHEQLIDRVHWLIGRVLEADGKVGAIRKNPRDLTRDEIKALVDNAINVLGSDLVKVDTKNLLEPIYYPNDEFKLSYYRNQTIFLFIAEAITSVAIFTLANTNYRKIPFQELEKKVFFLSKLLSNEFVYGTEGLQSNLKNTLHELERAHVINLSDGGEYISVNISEIHRDIQVFDLYCYLVWPFIDGYWSTIMSLFILPPNGQVPEKGFFKIAQSVARTLYAQGELAHSEALNQEMIKFAVQSYIAQGIVVKSTSATGVPCLSLAQHYQPRVAADGSVLLEGPLYDIAEELAMSRNKRLRVNLTHQITQRTIDLCAPHAAELSLPRL</sequence>
<dbReference type="GO" id="GO:0031966">
    <property type="term" value="C:mitochondrial membrane"/>
    <property type="evidence" value="ECO:0007669"/>
    <property type="project" value="TreeGrafter"/>
</dbReference>
<dbReference type="GO" id="GO:0004366">
    <property type="term" value="F:glycerol-3-phosphate O-acyltransferase activity"/>
    <property type="evidence" value="ECO:0007669"/>
    <property type="project" value="TreeGrafter"/>
</dbReference>
<protein>
    <submittedName>
        <fullName evidence="7">Dihydroxyacetone phosphate acyltransferase</fullName>
    </submittedName>
</protein>
<organism evidence="7 8">
    <name type="scientific">Wickerhamiella sorbophila</name>
    <dbReference type="NCBI Taxonomy" id="45607"/>
    <lineage>
        <taxon>Eukaryota</taxon>
        <taxon>Fungi</taxon>
        <taxon>Dikarya</taxon>
        <taxon>Ascomycota</taxon>
        <taxon>Saccharomycotina</taxon>
        <taxon>Dipodascomycetes</taxon>
        <taxon>Dipodascales</taxon>
        <taxon>Trichomonascaceae</taxon>
        <taxon>Wickerhamiella</taxon>
    </lineage>
</organism>
<evidence type="ECO:0000256" key="3">
    <source>
        <dbReference type="ARBA" id="ARBA00022679"/>
    </source>
</evidence>
<dbReference type="GO" id="GO:0006072">
    <property type="term" value="P:glycerol-3-phosphate metabolic process"/>
    <property type="evidence" value="ECO:0007669"/>
    <property type="project" value="TreeGrafter"/>
</dbReference>
<gene>
    <name evidence="7" type="ORF">B9G98_04032</name>
</gene>
<dbReference type="GO" id="GO:0019432">
    <property type="term" value="P:triglyceride biosynthetic process"/>
    <property type="evidence" value="ECO:0007669"/>
    <property type="project" value="TreeGrafter"/>
</dbReference>
<keyword evidence="5 7" id="KW-0012">Acyltransferase</keyword>
<dbReference type="EMBL" id="NDIQ01000022">
    <property type="protein sequence ID" value="PRT56412.1"/>
    <property type="molecule type" value="Genomic_DNA"/>
</dbReference>
<dbReference type="Pfam" id="PF19277">
    <property type="entry name" value="GPAT_C"/>
    <property type="match status" value="1"/>
</dbReference>
<evidence type="ECO:0000256" key="5">
    <source>
        <dbReference type="ARBA" id="ARBA00023315"/>
    </source>
</evidence>
<dbReference type="OrthoDB" id="10255570at2759"/>
<evidence type="ECO:0000256" key="4">
    <source>
        <dbReference type="ARBA" id="ARBA00023136"/>
    </source>
</evidence>
<dbReference type="Proteomes" id="UP000238350">
    <property type="component" value="Unassembled WGS sequence"/>
</dbReference>
<proteinExistence type="inferred from homology"/>
<comment type="subcellular location">
    <subcellularLocation>
        <location evidence="1">Endomembrane system</location>
        <topology evidence="1">Peripheral membrane protein</topology>
    </subcellularLocation>
</comment>
<keyword evidence="4" id="KW-0472">Membrane</keyword>
<dbReference type="PANTHER" id="PTHR12563:SF17">
    <property type="entry name" value="DIHYDROXYACETONE PHOSPHATE ACYLTRANSFERASE"/>
    <property type="match status" value="1"/>
</dbReference>
<dbReference type="AlphaFoldDB" id="A0A2T0FN41"/>
<comment type="caution">
    <text evidence="7">The sequence shown here is derived from an EMBL/GenBank/DDBJ whole genome shotgun (WGS) entry which is preliminary data.</text>
</comment>
<dbReference type="InterPro" id="IPR002123">
    <property type="entry name" value="Plipid/glycerol_acylTrfase"/>
</dbReference>
<dbReference type="InterPro" id="IPR041728">
    <property type="entry name" value="GPAT/DHAPAT_LPLAT"/>
</dbReference>
<dbReference type="GO" id="GO:0006631">
    <property type="term" value="P:fatty acid metabolic process"/>
    <property type="evidence" value="ECO:0007669"/>
    <property type="project" value="TreeGrafter"/>
</dbReference>
<dbReference type="RefSeq" id="XP_024666357.1">
    <property type="nucleotide sequence ID" value="XM_024810589.1"/>
</dbReference>
<feature type="domain" description="Phospholipid/glycerol acyltransferase" evidence="6">
    <location>
        <begin position="188"/>
        <end position="316"/>
    </location>
</feature>
<keyword evidence="3 7" id="KW-0808">Transferase</keyword>
<comment type="similarity">
    <text evidence="2">Belongs to the GPAT/DAPAT family.</text>
</comment>
<evidence type="ECO:0000256" key="2">
    <source>
        <dbReference type="ARBA" id="ARBA00007937"/>
    </source>
</evidence>
<dbReference type="GO" id="GO:0012505">
    <property type="term" value="C:endomembrane system"/>
    <property type="evidence" value="ECO:0007669"/>
    <property type="project" value="UniProtKB-SubCell"/>
</dbReference>
<evidence type="ECO:0000259" key="6">
    <source>
        <dbReference type="SMART" id="SM00563"/>
    </source>
</evidence>
<accession>A0A2T0FN41</accession>